<evidence type="ECO:0000313" key="1">
    <source>
        <dbReference type="EMBL" id="RII41870.1"/>
    </source>
</evidence>
<evidence type="ECO:0008006" key="3">
    <source>
        <dbReference type="Google" id="ProtNLM"/>
    </source>
</evidence>
<reference evidence="1 2" key="1">
    <citation type="submission" date="2018-07" db="EMBL/GenBank/DDBJ databases">
        <title>Arthrobacter sp. nov., isolated from raw cow's milk with high bacterial count.</title>
        <authorList>
            <person name="Hahne J."/>
            <person name="Isele D."/>
            <person name="Lipski A."/>
        </authorList>
    </citation>
    <scope>NUCLEOTIDE SEQUENCE [LARGE SCALE GENOMIC DNA]</scope>
    <source>
        <strain evidence="1 2">JZ R-35</strain>
    </source>
</reference>
<comment type="caution">
    <text evidence="1">The sequence shown here is derived from an EMBL/GenBank/DDBJ whole genome shotgun (WGS) entry which is preliminary data.</text>
</comment>
<dbReference type="Proteomes" id="UP000265419">
    <property type="component" value="Unassembled WGS sequence"/>
</dbReference>
<sequence>MNNGVAFLSVIGFTPEAGDWSESNTASGWPALPSQAASEVITVTPARGGFVRDLAVEISHFPGGISDLYNFEAANTKIEFANTPLTGVFNLAGRTCWDVIQEIAKATMGAAWIDETGALVYRSRESLRGGSPVERVNADEQLDDVPWTITDDESADRVVVSYTPANSATSSDSRLTLWEATNPIYVGPWATKVFTQDLESASDRVAPFKAIWEDASDPSGLKGSKWAAAANRDGTGERPTSSHLTVSAKMVTPFRVQITVVNFTSGGWWLVDGNGNPLLIARTSIQVVAGEPETVEWGAPEDAALSEFRFDAGQWVQDSTTANEMLTWLVSQFQAQQPTLDQVKVKPDLARQLGDIIVLTEEKRSEEHKPLKSKGLVTGISLSGSAGEITQTLDVALLTDVFRDFDAWCQANSVETFDQLNTALANAGVNSFDDFDRWASATLVDY</sequence>
<name>A0A399J9W9_9MICC</name>
<dbReference type="AlphaFoldDB" id="A0A399J9W9"/>
<evidence type="ECO:0000313" key="2">
    <source>
        <dbReference type="Proteomes" id="UP000265419"/>
    </source>
</evidence>
<keyword evidence="2" id="KW-1185">Reference proteome</keyword>
<organism evidence="1 2">
    <name type="scientific">Galactobacter valiniphilus</name>
    <dbReference type="NCBI Taxonomy" id="2676122"/>
    <lineage>
        <taxon>Bacteria</taxon>
        <taxon>Bacillati</taxon>
        <taxon>Actinomycetota</taxon>
        <taxon>Actinomycetes</taxon>
        <taxon>Micrococcales</taxon>
        <taxon>Micrococcaceae</taxon>
        <taxon>Galactobacter</taxon>
    </lineage>
</organism>
<gene>
    <name evidence="1" type="ORF">DWB68_10105</name>
</gene>
<dbReference type="EMBL" id="QQXK01000019">
    <property type="protein sequence ID" value="RII41870.1"/>
    <property type="molecule type" value="Genomic_DNA"/>
</dbReference>
<proteinExistence type="predicted"/>
<accession>A0A399J9W9</accession>
<protein>
    <recommendedName>
        <fullName evidence="3">Minor tail protein</fullName>
    </recommendedName>
</protein>